<organism evidence="2 3">
    <name type="scientific">Boletus edulis BED1</name>
    <dbReference type="NCBI Taxonomy" id="1328754"/>
    <lineage>
        <taxon>Eukaryota</taxon>
        <taxon>Fungi</taxon>
        <taxon>Dikarya</taxon>
        <taxon>Basidiomycota</taxon>
        <taxon>Agaricomycotina</taxon>
        <taxon>Agaricomycetes</taxon>
        <taxon>Agaricomycetidae</taxon>
        <taxon>Boletales</taxon>
        <taxon>Boletineae</taxon>
        <taxon>Boletaceae</taxon>
        <taxon>Boletoideae</taxon>
        <taxon>Boletus</taxon>
    </lineage>
</organism>
<comment type="caution">
    <text evidence="2">The sequence shown here is derived from an EMBL/GenBank/DDBJ whole genome shotgun (WGS) entry which is preliminary data.</text>
</comment>
<dbReference type="Gene3D" id="3.40.50.300">
    <property type="entry name" value="P-loop containing nucleotide triphosphate hydrolases"/>
    <property type="match status" value="1"/>
</dbReference>
<dbReference type="Proteomes" id="UP001194468">
    <property type="component" value="Unassembled WGS sequence"/>
</dbReference>
<accession>A0AAD4G5S1</accession>
<feature type="non-terminal residue" evidence="2">
    <location>
        <position position="1"/>
    </location>
</feature>
<name>A0AAD4G5S1_BOLED</name>
<protein>
    <submittedName>
        <fullName evidence="2">Uncharacterized protein</fullName>
    </submittedName>
</protein>
<evidence type="ECO:0000313" key="2">
    <source>
        <dbReference type="EMBL" id="KAF8417098.1"/>
    </source>
</evidence>
<dbReference type="EMBL" id="WHUW01000233">
    <property type="protein sequence ID" value="KAF8417098.1"/>
    <property type="molecule type" value="Genomic_DNA"/>
</dbReference>
<reference evidence="2" key="1">
    <citation type="submission" date="2019-10" db="EMBL/GenBank/DDBJ databases">
        <authorList>
            <consortium name="DOE Joint Genome Institute"/>
            <person name="Kuo A."/>
            <person name="Miyauchi S."/>
            <person name="Kiss E."/>
            <person name="Drula E."/>
            <person name="Kohler A."/>
            <person name="Sanchez-Garcia M."/>
            <person name="Andreopoulos B."/>
            <person name="Barry K.W."/>
            <person name="Bonito G."/>
            <person name="Buee M."/>
            <person name="Carver A."/>
            <person name="Chen C."/>
            <person name="Cichocki N."/>
            <person name="Clum A."/>
            <person name="Culley D."/>
            <person name="Crous P.W."/>
            <person name="Fauchery L."/>
            <person name="Girlanda M."/>
            <person name="Hayes R."/>
            <person name="Keri Z."/>
            <person name="LaButti K."/>
            <person name="Lipzen A."/>
            <person name="Lombard V."/>
            <person name="Magnuson J."/>
            <person name="Maillard F."/>
            <person name="Morin E."/>
            <person name="Murat C."/>
            <person name="Nolan M."/>
            <person name="Ohm R."/>
            <person name="Pangilinan J."/>
            <person name="Pereira M."/>
            <person name="Perotto S."/>
            <person name="Peter M."/>
            <person name="Riley R."/>
            <person name="Sitrit Y."/>
            <person name="Stielow B."/>
            <person name="Szollosi G."/>
            <person name="Zifcakova L."/>
            <person name="Stursova M."/>
            <person name="Spatafora J.W."/>
            <person name="Tedersoo L."/>
            <person name="Vaario L.-M."/>
            <person name="Yamada A."/>
            <person name="Yan M."/>
            <person name="Wang P."/>
            <person name="Xu J."/>
            <person name="Bruns T."/>
            <person name="Baldrian P."/>
            <person name="Vilgalys R."/>
            <person name="Henrissat B."/>
            <person name="Grigoriev I.V."/>
            <person name="Hibbett D."/>
            <person name="Nagy L.G."/>
            <person name="Martin F.M."/>
        </authorList>
    </citation>
    <scope>NUCLEOTIDE SEQUENCE</scope>
    <source>
        <strain evidence="2">BED1</strain>
    </source>
</reference>
<gene>
    <name evidence="2" type="ORF">L210DRAFT_3428567</name>
    <name evidence="1" type="ORF">L210DRAFT_3436228</name>
</gene>
<proteinExistence type="predicted"/>
<dbReference type="InterPro" id="IPR027417">
    <property type="entry name" value="P-loop_NTPase"/>
</dbReference>
<dbReference type="EMBL" id="WHUW01000580">
    <property type="protein sequence ID" value="KAF8414355.1"/>
    <property type="molecule type" value="Genomic_DNA"/>
</dbReference>
<sequence length="67" mass="7774">SEKKAIERFQVMNEVCYEKLLDQAEKNQTLVFVHSRKETAKTARFVCGMAIEKETITRVCREKIGPL</sequence>
<reference evidence="2" key="2">
    <citation type="journal article" date="2020" name="Nat. Commun.">
        <title>Large-scale genome sequencing of mycorrhizal fungi provides insights into the early evolution of symbiotic traits.</title>
        <authorList>
            <person name="Miyauchi S."/>
            <person name="Kiss E."/>
            <person name="Kuo A."/>
            <person name="Drula E."/>
            <person name="Kohler A."/>
            <person name="Sanchez-Garcia M."/>
            <person name="Morin E."/>
            <person name="Andreopoulos B."/>
            <person name="Barry K.W."/>
            <person name="Bonito G."/>
            <person name="Buee M."/>
            <person name="Carver A."/>
            <person name="Chen C."/>
            <person name="Cichocki N."/>
            <person name="Clum A."/>
            <person name="Culley D."/>
            <person name="Crous P.W."/>
            <person name="Fauchery L."/>
            <person name="Girlanda M."/>
            <person name="Hayes R.D."/>
            <person name="Keri Z."/>
            <person name="LaButti K."/>
            <person name="Lipzen A."/>
            <person name="Lombard V."/>
            <person name="Magnuson J."/>
            <person name="Maillard F."/>
            <person name="Murat C."/>
            <person name="Nolan M."/>
            <person name="Ohm R.A."/>
            <person name="Pangilinan J."/>
            <person name="Pereira M.F."/>
            <person name="Perotto S."/>
            <person name="Peter M."/>
            <person name="Pfister S."/>
            <person name="Riley R."/>
            <person name="Sitrit Y."/>
            <person name="Stielow J.B."/>
            <person name="Szollosi G."/>
            <person name="Zifcakova L."/>
            <person name="Stursova M."/>
            <person name="Spatafora J.W."/>
            <person name="Tedersoo L."/>
            <person name="Vaario L.M."/>
            <person name="Yamada A."/>
            <person name="Yan M."/>
            <person name="Wang P."/>
            <person name="Xu J."/>
            <person name="Bruns T."/>
            <person name="Baldrian P."/>
            <person name="Vilgalys R."/>
            <person name="Dunand C."/>
            <person name="Henrissat B."/>
            <person name="Grigoriev I.V."/>
            <person name="Hibbett D."/>
            <person name="Nagy L.G."/>
            <person name="Martin F.M."/>
        </authorList>
    </citation>
    <scope>NUCLEOTIDE SEQUENCE</scope>
    <source>
        <strain evidence="2">BED1</strain>
    </source>
</reference>
<evidence type="ECO:0000313" key="3">
    <source>
        <dbReference type="Proteomes" id="UP001194468"/>
    </source>
</evidence>
<evidence type="ECO:0000313" key="1">
    <source>
        <dbReference type="EMBL" id="KAF8414355.1"/>
    </source>
</evidence>
<keyword evidence="3" id="KW-1185">Reference proteome</keyword>
<dbReference type="AlphaFoldDB" id="A0AAD4G5S1"/>